<keyword evidence="1" id="KW-0175">Coiled coil</keyword>
<evidence type="ECO:0000313" key="3">
    <source>
        <dbReference type="Proteomes" id="UP000553632"/>
    </source>
</evidence>
<gene>
    <name evidence="2" type="ORF">FOZ63_030153</name>
</gene>
<comment type="caution">
    <text evidence="2">The sequence shown here is derived from an EMBL/GenBank/DDBJ whole genome shotgun (WGS) entry which is preliminary data.</text>
</comment>
<evidence type="ECO:0000313" key="2">
    <source>
        <dbReference type="EMBL" id="KAF4722099.1"/>
    </source>
</evidence>
<organism evidence="2 3">
    <name type="scientific">Perkinsus olseni</name>
    <name type="common">Perkinsus atlanticus</name>
    <dbReference type="NCBI Taxonomy" id="32597"/>
    <lineage>
        <taxon>Eukaryota</taxon>
        <taxon>Sar</taxon>
        <taxon>Alveolata</taxon>
        <taxon>Perkinsozoa</taxon>
        <taxon>Perkinsea</taxon>
        <taxon>Perkinsida</taxon>
        <taxon>Perkinsidae</taxon>
        <taxon>Perkinsus</taxon>
    </lineage>
</organism>
<reference evidence="2 3" key="1">
    <citation type="submission" date="2020-04" db="EMBL/GenBank/DDBJ databases">
        <title>Perkinsus olseni comparative genomics.</title>
        <authorList>
            <person name="Bogema D.R."/>
        </authorList>
    </citation>
    <scope>NUCLEOTIDE SEQUENCE [LARGE SCALE GENOMIC DNA]</scope>
    <source>
        <strain evidence="2 3">ATCC PRA-207</strain>
    </source>
</reference>
<dbReference type="Proteomes" id="UP000553632">
    <property type="component" value="Unassembled WGS sequence"/>
</dbReference>
<proteinExistence type="predicted"/>
<name>A0A7J6RMV4_PEROL</name>
<dbReference type="AlphaFoldDB" id="A0A7J6RMV4"/>
<keyword evidence="3" id="KW-1185">Reference proteome</keyword>
<evidence type="ECO:0000256" key="1">
    <source>
        <dbReference type="SAM" id="Coils"/>
    </source>
</evidence>
<dbReference type="EMBL" id="JABANO010024307">
    <property type="protein sequence ID" value="KAF4722099.1"/>
    <property type="molecule type" value="Genomic_DNA"/>
</dbReference>
<accession>A0A7J6RMV4</accession>
<sequence length="191" mass="23089">MSERWSKLGDDEKVEAVLMELTLKAAGEEPNDYAHWRQLLEDHRLELQILRERRAETEEELLASVHQLYEREIRVIERDIHIIEDDIRRTRDELKEEASRDSQLQAGLMRLREEREREAAELRAKALEAEQSRDEMRQQLRKVAQEYNEQQAKLATLKADLENRKRKRSELRRQVKKFDDDMRRLVYQHDS</sequence>
<protein>
    <submittedName>
        <fullName evidence="2">Uncharacterized protein</fullName>
    </submittedName>
</protein>
<feature type="coiled-coil region" evidence="1">
    <location>
        <begin position="33"/>
        <end position="181"/>
    </location>
</feature>